<keyword evidence="4" id="KW-0378">Hydrolase</keyword>
<dbReference type="AlphaFoldDB" id="A0A1I6NX39"/>
<feature type="domain" description="PD-(D/E)XK endonuclease-like" evidence="3">
    <location>
        <begin position="753"/>
        <end position="986"/>
    </location>
</feature>
<dbReference type="OrthoDB" id="9780606at2"/>
<evidence type="ECO:0000313" key="5">
    <source>
        <dbReference type="Proteomes" id="UP000198788"/>
    </source>
</evidence>
<dbReference type="GO" id="GO:0004386">
    <property type="term" value="F:helicase activity"/>
    <property type="evidence" value="ECO:0007669"/>
    <property type="project" value="UniProtKB-KW"/>
</dbReference>
<feature type="region of interest" description="Disordered" evidence="2">
    <location>
        <begin position="729"/>
        <end position="748"/>
    </location>
</feature>
<protein>
    <submittedName>
        <fullName evidence="4">ATP-dependent helicase/nuclease subunit B</fullName>
    </submittedName>
</protein>
<keyword evidence="1" id="KW-0175">Coiled coil</keyword>
<evidence type="ECO:0000256" key="1">
    <source>
        <dbReference type="SAM" id="Coils"/>
    </source>
</evidence>
<proteinExistence type="predicted"/>
<sequence>MSGRFDPFAGEAPRWCAIEARRPFLEDLAAGVLDWLGERPPETLSDAVVLLPNRRAARAFGAALAKAAGGRPVLLPQVRPLGDLEEDEPPFAPGEVGLDLPPAIAPLTRRFEMARMIVERFDSALTPVRALDLADALGAFLDSCQLEEIPEPQRVATLVEGEMAEHWRRSAEFLGLAVEAWPARLAELGLVDPAWRRATLLRRLAEQWDARPPEQPVIAAGSTGSVPAAAAVLGAVARAPRGCVVLPGLDFELDEAVWAQIDADNEQHPQRALKRLLERHDVSRDRVRPWFRPPEEDAFARRGRARQRLINEALRPADATGDWRAAIRDLRARAAEAGAAGDPIAEGLEGLSILPVRHEEEAAAAIALMMRETLETAGRTCALVTPDQELGRRVAARLERWGVVADASAGHPLERMPAGVLVGLCARWIADPTDPQTLLGLLKHPLVRLDAGEPDLPRTAAALERFGLRGPRPADFDRLLLRLERAAAPDRDVRARSESHVARIAAARGLAVRLRELVEPVAVRLAPGASLDVAARELTGLVERLAGQEAWAGPDGEAAAQTLSALIEGGASLGMIGAGDLVDLIGELLADAVVRTGGATHPSLRILGAIEARLVRADRMILAGLEEGVWPQAASTDPFLSRPMRAALGLPPPERRIGQSAQDFIQAACAGDVVLVHSERRGGQPAVRSRWLWRLDMLTRGADAPETPVRIAAPRGVIEWTRGLDAPASRTPAYARRPEPTPPVSRRPRALPVTSIERWVRDPYAVYAERILGLKKLDRPGESAEALARGTAIHAAVERVVHTWPGVLPEDCADEIERFLHDALLDAGFGDAAMARERPLARNCALWLERFERERRARGATLLIEQKGEMTFEAPGGHFTLTARADRIELDAHGAAVMDFKTGPAPTQKQVVQGFAPQLTLSAAILAAGGFPAPPTEATELLYVRLIGRRDPARVDDVARPSKNNALTAAQLAERELERLKAGVALFDDEATPYTSWVAPQFMGNFGGNYDHLARVWEWHVVGGEDEAPE</sequence>
<dbReference type="SUPFAM" id="SSF52540">
    <property type="entry name" value="P-loop containing nucleoside triphosphate hydrolases"/>
    <property type="match status" value="1"/>
</dbReference>
<evidence type="ECO:0000259" key="3">
    <source>
        <dbReference type="Pfam" id="PF12705"/>
    </source>
</evidence>
<dbReference type="NCBIfam" id="TIGR02786">
    <property type="entry name" value="addB_alphas"/>
    <property type="match status" value="1"/>
</dbReference>
<keyword evidence="4" id="KW-0547">Nucleotide-binding</keyword>
<evidence type="ECO:0000313" key="4">
    <source>
        <dbReference type="EMBL" id="SFS32460.1"/>
    </source>
</evidence>
<dbReference type="InterPro" id="IPR038726">
    <property type="entry name" value="PDDEXK_AddAB-type"/>
</dbReference>
<dbReference type="Proteomes" id="UP000198788">
    <property type="component" value="Unassembled WGS sequence"/>
</dbReference>
<organism evidence="4 5">
    <name type="scientific">Brevundimonas viscosa</name>
    <dbReference type="NCBI Taxonomy" id="871741"/>
    <lineage>
        <taxon>Bacteria</taxon>
        <taxon>Pseudomonadati</taxon>
        <taxon>Pseudomonadota</taxon>
        <taxon>Alphaproteobacteria</taxon>
        <taxon>Caulobacterales</taxon>
        <taxon>Caulobacteraceae</taxon>
        <taxon>Brevundimonas</taxon>
    </lineage>
</organism>
<keyword evidence="5" id="KW-1185">Reference proteome</keyword>
<dbReference type="STRING" id="871741.SAMN05192570_0610"/>
<dbReference type="EMBL" id="FOZV01000001">
    <property type="protein sequence ID" value="SFS32460.1"/>
    <property type="molecule type" value="Genomic_DNA"/>
</dbReference>
<dbReference type="InterPro" id="IPR027417">
    <property type="entry name" value="P-loop_NTPase"/>
</dbReference>
<evidence type="ECO:0000256" key="2">
    <source>
        <dbReference type="SAM" id="MobiDB-lite"/>
    </source>
</evidence>
<name>A0A1I6NX39_9CAUL</name>
<keyword evidence="4" id="KW-0067">ATP-binding</keyword>
<dbReference type="InterPro" id="IPR014153">
    <property type="entry name" value="Ds_break_AddB"/>
</dbReference>
<reference evidence="5" key="1">
    <citation type="submission" date="2016-10" db="EMBL/GenBank/DDBJ databases">
        <authorList>
            <person name="Varghese N."/>
            <person name="Submissions S."/>
        </authorList>
    </citation>
    <scope>NUCLEOTIDE SEQUENCE [LARGE SCALE GENOMIC DNA]</scope>
    <source>
        <strain evidence="5">CGMCC 1.10683</strain>
    </source>
</reference>
<accession>A0A1I6NX39</accession>
<feature type="coiled-coil region" evidence="1">
    <location>
        <begin position="963"/>
        <end position="990"/>
    </location>
</feature>
<keyword evidence="4" id="KW-0347">Helicase</keyword>
<dbReference type="Pfam" id="PF12705">
    <property type="entry name" value="PDDEXK_1"/>
    <property type="match status" value="1"/>
</dbReference>
<gene>
    <name evidence="4" type="ORF">SAMN05192570_0610</name>
</gene>
<dbReference type="RefSeq" id="WP_092306616.1">
    <property type="nucleotide sequence ID" value="NZ_FOZV01000001.1"/>
</dbReference>